<gene>
    <name evidence="2" type="ORF">FOZ60_010317</name>
</gene>
<feature type="compositionally biased region" description="Polar residues" evidence="1">
    <location>
        <begin position="48"/>
        <end position="60"/>
    </location>
</feature>
<feature type="compositionally biased region" description="Acidic residues" evidence="1">
    <location>
        <begin position="31"/>
        <end position="42"/>
    </location>
</feature>
<reference evidence="2 3" key="1">
    <citation type="submission" date="2020-04" db="EMBL/GenBank/DDBJ databases">
        <title>Perkinsus olseni comparative genomics.</title>
        <authorList>
            <person name="Bogema D.R."/>
        </authorList>
    </citation>
    <scope>NUCLEOTIDE SEQUENCE [LARGE SCALE GENOMIC DNA]</scope>
    <source>
        <strain evidence="2">00978-12</strain>
    </source>
</reference>
<evidence type="ECO:0000313" key="2">
    <source>
        <dbReference type="EMBL" id="KAF4693643.1"/>
    </source>
</evidence>
<evidence type="ECO:0000313" key="3">
    <source>
        <dbReference type="Proteomes" id="UP000541610"/>
    </source>
</evidence>
<proteinExistence type="predicted"/>
<dbReference type="Proteomes" id="UP000541610">
    <property type="component" value="Unassembled WGS sequence"/>
</dbReference>
<dbReference type="EMBL" id="JABANP010000042">
    <property type="protein sequence ID" value="KAF4693643.1"/>
    <property type="molecule type" value="Genomic_DNA"/>
</dbReference>
<protein>
    <submittedName>
        <fullName evidence="2">Uncharacterized protein</fullName>
    </submittedName>
</protein>
<organism evidence="2 3">
    <name type="scientific">Perkinsus olseni</name>
    <name type="common">Perkinsus atlanticus</name>
    <dbReference type="NCBI Taxonomy" id="32597"/>
    <lineage>
        <taxon>Eukaryota</taxon>
        <taxon>Sar</taxon>
        <taxon>Alveolata</taxon>
        <taxon>Perkinsozoa</taxon>
        <taxon>Perkinsea</taxon>
        <taxon>Perkinsida</taxon>
        <taxon>Perkinsidae</taxon>
        <taxon>Perkinsus</taxon>
    </lineage>
</organism>
<name>A0A7J6PBR5_PEROL</name>
<sequence length="161" mass="17241">MFGPIALISPEPEPAGVVESTDDNISAVEPEIGEEIEMEEPPAESTYDDQSSNVSASDSLPESWMDLGEMDNTEDDIMLVGTPRSAEFQVIEPLVDGDLPEGGDEVHDAEVRSPDAGDRLAEALVEHGVVEDREKATLLIGQVSASQELRGMLSAFLSEAQ</sequence>
<evidence type="ECO:0000256" key="1">
    <source>
        <dbReference type="SAM" id="MobiDB-lite"/>
    </source>
</evidence>
<dbReference type="AlphaFoldDB" id="A0A7J6PBR5"/>
<comment type="caution">
    <text evidence="2">The sequence shown here is derived from an EMBL/GenBank/DDBJ whole genome shotgun (WGS) entry which is preliminary data.</text>
</comment>
<accession>A0A7J6PBR5</accession>
<feature type="region of interest" description="Disordered" evidence="1">
    <location>
        <begin position="1"/>
        <end position="67"/>
    </location>
</feature>